<name>A0A1M5VA01_FLAJO</name>
<feature type="repeat" description="TPR" evidence="1">
    <location>
        <begin position="44"/>
        <end position="77"/>
    </location>
</feature>
<keyword evidence="2" id="KW-0812">Transmembrane</keyword>
<proteinExistence type="predicted"/>
<protein>
    <submittedName>
        <fullName evidence="3">Uncharacterized protein</fullName>
    </submittedName>
</protein>
<dbReference type="PROSITE" id="PS50005">
    <property type="entry name" value="TPR"/>
    <property type="match status" value="1"/>
</dbReference>
<dbReference type="InterPro" id="IPR019734">
    <property type="entry name" value="TPR_rpt"/>
</dbReference>
<dbReference type="EMBL" id="FQWH01000016">
    <property type="protein sequence ID" value="SHH72050.1"/>
    <property type="molecule type" value="Genomic_DNA"/>
</dbReference>
<dbReference type="RefSeq" id="WP_139261725.1">
    <property type="nucleotide sequence ID" value="NZ_FQWH01000016.1"/>
</dbReference>
<dbReference type="InterPro" id="IPR011990">
    <property type="entry name" value="TPR-like_helical_dom_sf"/>
</dbReference>
<keyword evidence="1" id="KW-0802">TPR repeat</keyword>
<dbReference type="Gene3D" id="1.25.40.10">
    <property type="entry name" value="Tetratricopeptide repeat domain"/>
    <property type="match status" value="1"/>
</dbReference>
<evidence type="ECO:0000313" key="3">
    <source>
        <dbReference type="EMBL" id="SHH72050.1"/>
    </source>
</evidence>
<reference evidence="3 4" key="1">
    <citation type="submission" date="2016-11" db="EMBL/GenBank/DDBJ databases">
        <authorList>
            <person name="Jaros S."/>
            <person name="Januszkiewicz K."/>
            <person name="Wedrychowicz H."/>
        </authorList>
    </citation>
    <scope>NUCLEOTIDE SEQUENCE [LARGE SCALE GENOMIC DNA]</scope>
    <source>
        <strain evidence="3 4">DSM 6792</strain>
    </source>
</reference>
<organism evidence="3 4">
    <name type="scientific">Flavobacterium johnsoniae</name>
    <name type="common">Cytophaga johnsonae</name>
    <dbReference type="NCBI Taxonomy" id="986"/>
    <lineage>
        <taxon>Bacteria</taxon>
        <taxon>Pseudomonadati</taxon>
        <taxon>Bacteroidota</taxon>
        <taxon>Flavobacteriia</taxon>
        <taxon>Flavobacteriales</taxon>
        <taxon>Flavobacteriaceae</taxon>
        <taxon>Flavobacterium</taxon>
    </lineage>
</organism>
<accession>A0A1M5VA01</accession>
<keyword evidence="2" id="KW-1133">Transmembrane helix</keyword>
<dbReference type="SMART" id="SM00028">
    <property type="entry name" value="TPR"/>
    <property type="match status" value="1"/>
</dbReference>
<sequence length="90" mass="10502">MGSKVSTVIYRWQYLISWIFCFVFENWVNLAVGDYEKAKSLINANDYNIKGLQYQKMYDVDQSFACFDKVIELDPNDVCALTIKGHFLSK</sequence>
<evidence type="ECO:0000313" key="4">
    <source>
        <dbReference type="Proteomes" id="UP000184112"/>
    </source>
</evidence>
<evidence type="ECO:0000256" key="1">
    <source>
        <dbReference type="PROSITE-ProRule" id="PRU00339"/>
    </source>
</evidence>
<feature type="transmembrane region" description="Helical" evidence="2">
    <location>
        <begin position="12"/>
        <end position="32"/>
    </location>
</feature>
<gene>
    <name evidence="3" type="ORF">SAMN05444388_11668</name>
</gene>
<dbReference type="AlphaFoldDB" id="A0A1M5VA01"/>
<keyword evidence="2" id="KW-0472">Membrane</keyword>
<dbReference type="SUPFAM" id="SSF48452">
    <property type="entry name" value="TPR-like"/>
    <property type="match status" value="1"/>
</dbReference>
<dbReference type="Proteomes" id="UP000184112">
    <property type="component" value="Unassembled WGS sequence"/>
</dbReference>
<evidence type="ECO:0000256" key="2">
    <source>
        <dbReference type="SAM" id="Phobius"/>
    </source>
</evidence>